<keyword evidence="1" id="KW-1133">Transmembrane helix</keyword>
<comment type="caution">
    <text evidence="2">The sequence shown here is derived from an EMBL/GenBank/DDBJ whole genome shotgun (WGS) entry which is preliminary data.</text>
</comment>
<evidence type="ECO:0000256" key="1">
    <source>
        <dbReference type="SAM" id="Phobius"/>
    </source>
</evidence>
<evidence type="ECO:0000313" key="2">
    <source>
        <dbReference type="EMBL" id="MDR5893217.1"/>
    </source>
</evidence>
<keyword evidence="3" id="KW-1185">Reference proteome</keyword>
<dbReference type="EMBL" id="JARWAL010000008">
    <property type="protein sequence ID" value="MDR5893217.1"/>
    <property type="molecule type" value="Genomic_DNA"/>
</dbReference>
<proteinExistence type="predicted"/>
<accession>A0ABU1GNW0</accession>
<dbReference type="Proteomes" id="UP001252270">
    <property type="component" value="Unassembled WGS sequence"/>
</dbReference>
<gene>
    <name evidence="2" type="ORF">QC820_10360</name>
</gene>
<protein>
    <submittedName>
        <fullName evidence="2">Uncharacterized protein</fullName>
    </submittedName>
</protein>
<dbReference type="RefSeq" id="WP_301271085.1">
    <property type="nucleotide sequence ID" value="NZ_JARWAL010000008.1"/>
</dbReference>
<keyword evidence="1" id="KW-0812">Transmembrane</keyword>
<reference evidence="2 3" key="1">
    <citation type="submission" date="2023-04" db="EMBL/GenBank/DDBJ databases">
        <title>A long-awaited taxogenomic arrangement of the family Halomonadaceae.</title>
        <authorList>
            <person name="De La Haba R."/>
            <person name="Chuvochina M."/>
            <person name="Wittouck S."/>
            <person name="Arahal D.R."/>
            <person name="Sanchez-Porro C."/>
            <person name="Hugenholtz P."/>
            <person name="Ventosa A."/>
        </authorList>
    </citation>
    <scope>NUCLEOTIDE SEQUENCE [LARGE SCALE GENOMIC DNA]</scope>
    <source>
        <strain evidence="2 3">DSM 17332</strain>
    </source>
</reference>
<feature type="transmembrane region" description="Helical" evidence="1">
    <location>
        <begin position="6"/>
        <end position="25"/>
    </location>
</feature>
<keyword evidence="1" id="KW-0472">Membrane</keyword>
<sequence length="40" mass="4323">MYLDTHVVASLVLIASMIVITGVGIKLLRQAIKRDAEGAR</sequence>
<organism evidence="2 3">
    <name type="scientific">Halomonas mongoliensis</name>
    <dbReference type="NCBI Taxonomy" id="321265"/>
    <lineage>
        <taxon>Bacteria</taxon>
        <taxon>Pseudomonadati</taxon>
        <taxon>Pseudomonadota</taxon>
        <taxon>Gammaproteobacteria</taxon>
        <taxon>Oceanospirillales</taxon>
        <taxon>Halomonadaceae</taxon>
        <taxon>Halomonas</taxon>
    </lineage>
</organism>
<evidence type="ECO:0000313" key="3">
    <source>
        <dbReference type="Proteomes" id="UP001252270"/>
    </source>
</evidence>
<name>A0ABU1GNW0_9GAMM</name>